<gene>
    <name evidence="1" type="ORF">BJX68DRAFT_263029</name>
</gene>
<comment type="caution">
    <text evidence="1">The sequence shown here is derived from an EMBL/GenBank/DDBJ whole genome shotgun (WGS) entry which is preliminary data.</text>
</comment>
<evidence type="ECO:0000313" key="2">
    <source>
        <dbReference type="Proteomes" id="UP001610444"/>
    </source>
</evidence>
<evidence type="ECO:0008006" key="3">
    <source>
        <dbReference type="Google" id="ProtNLM"/>
    </source>
</evidence>
<reference evidence="1 2" key="1">
    <citation type="submission" date="2024-07" db="EMBL/GenBank/DDBJ databases">
        <title>Section-level genome sequencing and comparative genomics of Aspergillus sections Usti and Cavernicolus.</title>
        <authorList>
            <consortium name="Lawrence Berkeley National Laboratory"/>
            <person name="Nybo J.L."/>
            <person name="Vesth T.C."/>
            <person name="Theobald S."/>
            <person name="Frisvad J.C."/>
            <person name="Larsen T.O."/>
            <person name="Kjaerboelling I."/>
            <person name="Rothschild-Mancinelli K."/>
            <person name="Lyhne E.K."/>
            <person name="Kogle M.E."/>
            <person name="Barry K."/>
            <person name="Clum A."/>
            <person name="Na H."/>
            <person name="Ledsgaard L."/>
            <person name="Lin J."/>
            <person name="Lipzen A."/>
            <person name="Kuo A."/>
            <person name="Riley R."/>
            <person name="Mondo S."/>
            <person name="LaButti K."/>
            <person name="Haridas S."/>
            <person name="Pangalinan J."/>
            <person name="Salamov A.A."/>
            <person name="Simmons B.A."/>
            <person name="Magnuson J.K."/>
            <person name="Chen J."/>
            <person name="Drula E."/>
            <person name="Henrissat B."/>
            <person name="Wiebenga A."/>
            <person name="Lubbers R.J."/>
            <person name="Gomes A.C."/>
            <person name="Macurrencykelacurrency M.R."/>
            <person name="Stajich J."/>
            <person name="Grigoriev I.V."/>
            <person name="Mortensen U.H."/>
            <person name="De vries R.P."/>
            <person name="Baker S.E."/>
            <person name="Andersen M.R."/>
        </authorList>
    </citation>
    <scope>NUCLEOTIDE SEQUENCE [LARGE SCALE GENOMIC DNA]</scope>
    <source>
        <strain evidence="1 2">CBS 756.74</strain>
    </source>
</reference>
<protein>
    <recommendedName>
        <fullName evidence="3">Fucose-specific lectin</fullName>
    </recommendedName>
</protein>
<dbReference type="GeneID" id="98159748"/>
<sequence length="262" mass="29016">MYYVIHEDGDLIEKHWNGHQVTDKVFIATGVTESFSAKYLLNEDTRRLFFQDAHDQLQCSDYDEEEEEWIETALTMETHLAMHPKSQISGCFEASDQLIYFQAPSGRLQGVRIGGPGEYSALPDFPDLNAPSPLVHTAYEASNGTIHLLYINKANVVRGLQLSSSGWHDSAVKRASFGDHRVQRFTVVPTDGGAVGLLAVSAGNKVLYIDEHGNLIELGQISQNRFHAITSKECATEIVRLGLKIIRAAGGSQDKDKDKGKK</sequence>
<dbReference type="Gene3D" id="2.120.10.70">
    <property type="entry name" value="Fucose-specific lectin"/>
    <property type="match status" value="1"/>
</dbReference>
<dbReference type="SUPFAM" id="SSF89372">
    <property type="entry name" value="Fucose-specific lectin"/>
    <property type="match status" value="1"/>
</dbReference>
<accession>A0ABR4KYW4</accession>
<organism evidence="1 2">
    <name type="scientific">Aspergillus pseudodeflectus</name>
    <dbReference type="NCBI Taxonomy" id="176178"/>
    <lineage>
        <taxon>Eukaryota</taxon>
        <taxon>Fungi</taxon>
        <taxon>Dikarya</taxon>
        <taxon>Ascomycota</taxon>
        <taxon>Pezizomycotina</taxon>
        <taxon>Eurotiomycetes</taxon>
        <taxon>Eurotiomycetidae</taxon>
        <taxon>Eurotiales</taxon>
        <taxon>Aspergillaceae</taxon>
        <taxon>Aspergillus</taxon>
        <taxon>Aspergillus subgen. Nidulantes</taxon>
    </lineage>
</organism>
<keyword evidence="2" id="KW-1185">Reference proteome</keyword>
<dbReference type="EMBL" id="JBFXLR010000006">
    <property type="protein sequence ID" value="KAL2857463.1"/>
    <property type="molecule type" value="Genomic_DNA"/>
</dbReference>
<proteinExistence type="predicted"/>
<evidence type="ECO:0000313" key="1">
    <source>
        <dbReference type="EMBL" id="KAL2857463.1"/>
    </source>
</evidence>
<dbReference type="Proteomes" id="UP001610444">
    <property type="component" value="Unassembled WGS sequence"/>
</dbReference>
<name>A0ABR4KYW4_9EURO</name>
<dbReference type="RefSeq" id="XP_070902994.1">
    <property type="nucleotide sequence ID" value="XM_071044584.1"/>
</dbReference>